<dbReference type="Proteomes" id="UP001497482">
    <property type="component" value="Chromosome 4"/>
</dbReference>
<feature type="repeat" description="WD" evidence="3">
    <location>
        <begin position="119"/>
        <end position="160"/>
    </location>
</feature>
<feature type="repeat" description="WD" evidence="3">
    <location>
        <begin position="204"/>
        <end position="245"/>
    </location>
</feature>
<proteinExistence type="predicted"/>
<keyword evidence="2" id="KW-0677">Repeat</keyword>
<dbReference type="InterPro" id="IPR019775">
    <property type="entry name" value="WD40_repeat_CS"/>
</dbReference>
<feature type="repeat" description="WD" evidence="3">
    <location>
        <begin position="76"/>
        <end position="117"/>
    </location>
</feature>
<evidence type="ECO:0000313" key="5">
    <source>
        <dbReference type="Proteomes" id="UP001497482"/>
    </source>
</evidence>
<dbReference type="Gene3D" id="2.130.10.10">
    <property type="entry name" value="YVTN repeat-like/Quinoprotein amine dehydrogenase"/>
    <property type="match status" value="3"/>
</dbReference>
<dbReference type="PRINTS" id="PR00320">
    <property type="entry name" value="GPROTEINBRPT"/>
</dbReference>
<dbReference type="SMART" id="SM00320">
    <property type="entry name" value="WD40"/>
    <property type="match status" value="6"/>
</dbReference>
<evidence type="ECO:0000313" key="4">
    <source>
        <dbReference type="EMBL" id="CAL1604676.1"/>
    </source>
</evidence>
<organism evidence="4 5">
    <name type="scientific">Knipowitschia caucasica</name>
    <name type="common">Caucasian dwarf goby</name>
    <name type="synonym">Pomatoschistus caucasicus</name>
    <dbReference type="NCBI Taxonomy" id="637954"/>
    <lineage>
        <taxon>Eukaryota</taxon>
        <taxon>Metazoa</taxon>
        <taxon>Chordata</taxon>
        <taxon>Craniata</taxon>
        <taxon>Vertebrata</taxon>
        <taxon>Euteleostomi</taxon>
        <taxon>Actinopterygii</taxon>
        <taxon>Neopterygii</taxon>
        <taxon>Teleostei</taxon>
        <taxon>Neoteleostei</taxon>
        <taxon>Acanthomorphata</taxon>
        <taxon>Gobiaria</taxon>
        <taxon>Gobiiformes</taxon>
        <taxon>Gobioidei</taxon>
        <taxon>Gobiidae</taxon>
        <taxon>Gobiinae</taxon>
        <taxon>Knipowitschia</taxon>
    </lineage>
</organism>
<evidence type="ECO:0000256" key="3">
    <source>
        <dbReference type="PROSITE-ProRule" id="PRU00221"/>
    </source>
</evidence>
<dbReference type="InterPro" id="IPR015943">
    <property type="entry name" value="WD40/YVTN_repeat-like_dom_sf"/>
</dbReference>
<evidence type="ECO:0000256" key="1">
    <source>
        <dbReference type="ARBA" id="ARBA00022574"/>
    </source>
</evidence>
<dbReference type="CDD" id="cd00200">
    <property type="entry name" value="WD40"/>
    <property type="match status" value="1"/>
</dbReference>
<dbReference type="AlphaFoldDB" id="A0AAV2LUJ5"/>
<dbReference type="InterPro" id="IPR001680">
    <property type="entry name" value="WD40_rpt"/>
</dbReference>
<dbReference type="PROSITE" id="PS00678">
    <property type="entry name" value="WD_REPEATS_1"/>
    <property type="match status" value="4"/>
</dbReference>
<gene>
    <name evidence="4" type="ORF">KC01_LOCUS32149</name>
</gene>
<sequence>MDDGRLDQEKRLIQSLLLKWRQAEREHAQSEQLWQEKLETCLTAEDLGGDHPWKKSEEAWFLKEKSFHIHVPVRSLRAHNDSVTAVRFCLQDSHFLSCSSDCSAVLWEAQSCRPVRAFAGGHDSSITECAMIPHTNRMVTVSWDKQMVSWDMETGQMLWKSRQPGLLTSCSSSPDGRLLVCATVPQYGIYISDAASGQSVHQIHEHHKTTITRCRFDPESKRIVSVSADRFIKLWDLQSLKTTVSISSNHDNAISDCCFSSNGHFLCSASWDKSLKLWELQGGFRSRGGKALQRGHEGSVSSCCFSHDDTLLVSGSFDRTVSLWDMSSLCQTVSLKGHSDWVTDVSISADKKLVVSASKVFIFSSPKSLKTTDHTVRVWDIENIDEIPAVMEQKKTQGIGVHVLKCEECGKAFPVSRLRTSELLSKCVFCRLKSPQRYRPQPPPLMPL</sequence>
<dbReference type="InterPro" id="IPR020472">
    <property type="entry name" value="WD40_PAC1"/>
</dbReference>
<keyword evidence="5" id="KW-1185">Reference proteome</keyword>
<feature type="repeat" description="WD" evidence="3">
    <location>
        <begin position="293"/>
        <end position="328"/>
    </location>
</feature>
<evidence type="ECO:0000256" key="2">
    <source>
        <dbReference type="ARBA" id="ARBA00022737"/>
    </source>
</evidence>
<dbReference type="EMBL" id="OZ035826">
    <property type="protein sequence ID" value="CAL1604676.1"/>
    <property type="molecule type" value="Genomic_DNA"/>
</dbReference>
<reference evidence="4 5" key="1">
    <citation type="submission" date="2024-04" db="EMBL/GenBank/DDBJ databases">
        <authorList>
            <person name="Waldvogel A.-M."/>
            <person name="Schoenle A."/>
        </authorList>
    </citation>
    <scope>NUCLEOTIDE SEQUENCE [LARGE SCALE GENOMIC DNA]</scope>
</reference>
<protein>
    <submittedName>
        <fullName evidence="4">Uncharacterized protein</fullName>
    </submittedName>
</protein>
<accession>A0AAV2LUJ5</accession>
<dbReference type="PANTHER" id="PTHR45048">
    <property type="match status" value="1"/>
</dbReference>
<name>A0AAV2LUJ5_KNICA</name>
<dbReference type="Pfam" id="PF00400">
    <property type="entry name" value="WD40"/>
    <property type="match status" value="6"/>
</dbReference>
<dbReference type="PROSITE" id="PS50082">
    <property type="entry name" value="WD_REPEATS_2"/>
    <property type="match status" value="5"/>
</dbReference>
<dbReference type="SUPFAM" id="SSF50978">
    <property type="entry name" value="WD40 repeat-like"/>
    <property type="match status" value="1"/>
</dbReference>
<dbReference type="PROSITE" id="PS50294">
    <property type="entry name" value="WD_REPEATS_REGION"/>
    <property type="match status" value="3"/>
</dbReference>
<dbReference type="PANTHER" id="PTHR45048:SF1">
    <property type="entry name" value="WD REPEAT-CONTAINING PROTEIN 88"/>
    <property type="match status" value="1"/>
</dbReference>
<keyword evidence="1 3" id="KW-0853">WD repeat</keyword>
<dbReference type="InterPro" id="IPR036322">
    <property type="entry name" value="WD40_repeat_dom_sf"/>
</dbReference>
<feature type="repeat" description="WD" evidence="3">
    <location>
        <begin position="247"/>
        <end position="281"/>
    </location>
</feature>